<keyword evidence="3" id="KW-1185">Reference proteome</keyword>
<evidence type="ECO:0000313" key="3">
    <source>
        <dbReference type="Proteomes" id="UP001375240"/>
    </source>
</evidence>
<comment type="caution">
    <text evidence="2">The sequence shown here is derived from an EMBL/GenBank/DDBJ whole genome shotgun (WGS) entry which is preliminary data.</text>
</comment>
<protein>
    <recommendedName>
        <fullName evidence="1">Nucleolar 27S pre-rRNA processing Urb2/Npa2 C-terminal domain-containing protein</fullName>
    </recommendedName>
</protein>
<dbReference type="PANTHER" id="PTHR15682:SF2">
    <property type="entry name" value="UNHEALTHY RIBOSOME BIOGENESIS PROTEIN 2 HOMOLOG"/>
    <property type="match status" value="1"/>
</dbReference>
<evidence type="ECO:0000259" key="1">
    <source>
        <dbReference type="Pfam" id="PF10441"/>
    </source>
</evidence>
<dbReference type="InterPro" id="IPR018849">
    <property type="entry name" value="Urb2/Npa2_C"/>
</dbReference>
<organism evidence="2 3">
    <name type="scientific">Orbilia brochopaga</name>
    <dbReference type="NCBI Taxonomy" id="3140254"/>
    <lineage>
        <taxon>Eukaryota</taxon>
        <taxon>Fungi</taxon>
        <taxon>Dikarya</taxon>
        <taxon>Ascomycota</taxon>
        <taxon>Pezizomycotina</taxon>
        <taxon>Orbiliomycetes</taxon>
        <taxon>Orbiliales</taxon>
        <taxon>Orbiliaceae</taxon>
        <taxon>Orbilia</taxon>
    </lineage>
</organism>
<evidence type="ECO:0000313" key="2">
    <source>
        <dbReference type="EMBL" id="KAK6341055.1"/>
    </source>
</evidence>
<dbReference type="PANTHER" id="PTHR15682">
    <property type="entry name" value="UNHEALTHY RIBOSOME BIOGENESIS PROTEIN 2 HOMOLOG"/>
    <property type="match status" value="1"/>
</dbReference>
<gene>
    <name evidence="2" type="ORF">TWF696_009364</name>
</gene>
<dbReference type="Proteomes" id="UP001375240">
    <property type="component" value="Unassembled WGS sequence"/>
</dbReference>
<dbReference type="GO" id="GO:0042254">
    <property type="term" value="P:ribosome biogenesis"/>
    <property type="evidence" value="ECO:0007669"/>
    <property type="project" value="TreeGrafter"/>
</dbReference>
<dbReference type="GO" id="GO:0005730">
    <property type="term" value="C:nucleolus"/>
    <property type="evidence" value="ECO:0007669"/>
    <property type="project" value="TreeGrafter"/>
</dbReference>
<reference evidence="2 3" key="1">
    <citation type="submission" date="2019-10" db="EMBL/GenBank/DDBJ databases">
        <authorList>
            <person name="Palmer J.M."/>
        </authorList>
    </citation>
    <scope>NUCLEOTIDE SEQUENCE [LARGE SCALE GENOMIC DNA]</scope>
    <source>
        <strain evidence="2 3">TWF696</strain>
    </source>
</reference>
<feature type="domain" description="Nucleolar 27S pre-rRNA processing Urb2/Npa2 C-terminal" evidence="1">
    <location>
        <begin position="1151"/>
        <end position="1380"/>
    </location>
</feature>
<proteinExistence type="predicted"/>
<sequence length="1381" mass="153022">MRLQSTAALTKSLRDKKKPLLDLLPVAQAVCRNKTSIFFPGKEEWLVEWLVERLDDSSSLDGRLSPEAWDILYELLAAQNLNFTIAAATLKKHKFVAILARTLSDAVARYKCADDKSSPDDNNNASGDVEMHNAATATSPTSSSATEPGSPVVRFTFGRQGSSSRVERRTQVRQGQQIHTLLTSVFRVVELLRTRFERSPGGTIENSKRRRLDLTTPVLKHSPEAAAVVLESYLRLLDVVVQGLGYVEDASGWTHSCLLIWKSCSHGISDAAKLVNLVSEKLMCPIAKLLCFRPLPADIRDLADWIFGTYIFQPISGPKEKQQDFLQAFKPLADACSGKGTGSLDSKSALHSLPVVLELAIEKADRDYSVKQRRQADGFVSVLLSWMLSLADTQTSIHSQLLDIAIRHKVTVESAALKKLVNSALRVPYAVDWKLLQAIVKIDLDILLSVADSAIFPRVSEYDIRTCDEDIWGFVEQLVATSVEARDLESLIERWMKLLSSTYGAASNIWSSDRFQSLISKYTETGLTQNQILNILTTCASFTAGLSSSVVIDSILRGINRIETIDKLSSNGVDSSLFKCLSRCYLEPGLQMRWQCLRTLLRTLEMWSALDLSPGVEPLKEGVLDRTRTLLAEADTLGEDAAKELSLLLTMAFVLRERSCLSIEELELIFKGYIDLFPKIGKSSALDSWDGSFDSMSFCANCVIACLYMLAERFVPIICQLDRPLIQQFVVQFFEAASQAGDAQEESVSLRSAWAIFVKADSSVYDNLLIKDSLFNGVITTLKSQSATRNLVSLVVEMLSQCPLSALRKSQREAFLDILFQYTKNATGSSEKVNVFDALNRLARLSTNSSSLATSSGSRDGLYSFFAKNTDSNLEVEIDLATSVIKHLTESRHDEKATNQLAAAINLATELLDQSNMYDIGPRAWAYCIIQGTLESQHDGAIKSKLESLISKISTMLTRDLIISIEHWDQINDFDERTMDLKLLEALVSRDAYQSAISGIRNQVEPLLVNIDWALVDSGDSVITPQVRQRLLFYGRLICAISDDDGTRPTDIALSLCAKGCYNKLQQSYTALISRLGVLSLRSLIEYITHISFPLAPPISPSYFTILRDILTSASAKSLSDPQIETQITFLLSQLIMAIPTCDNFEALCTLLSIMNTLLKDKGLSMSQSNVEELLASIVVTASRFGPRFNNPEANTDAIFIPLCSILANNLSSQRFRIKGRHGLFVSALEALMTLLFLPRVAGRRKTDMGIHPPWLSSLKSWTVTKEAAIAYCRLLTMLCNPSTSSVRLNRKADSLSSATVAAKKAVEIHVPSLLNKYISLSLTCHLASDVRAALTPGLYAMFDVMQPSTLRSLNMSLDNPGRVIFKSLYEDWNKFGKWVD</sequence>
<name>A0AAV9UJG2_9PEZI</name>
<dbReference type="EMBL" id="JAVHNQ010000008">
    <property type="protein sequence ID" value="KAK6341055.1"/>
    <property type="molecule type" value="Genomic_DNA"/>
</dbReference>
<accession>A0AAV9UJG2</accession>
<dbReference type="Pfam" id="PF10441">
    <property type="entry name" value="Urb2"/>
    <property type="match status" value="1"/>
</dbReference>
<dbReference type="InterPro" id="IPR052609">
    <property type="entry name" value="Ribosome_Biogenesis_Reg"/>
</dbReference>